<dbReference type="Proteomes" id="UP000187209">
    <property type="component" value="Unassembled WGS sequence"/>
</dbReference>
<dbReference type="GO" id="GO:0071277">
    <property type="term" value="P:cellular response to calcium ion"/>
    <property type="evidence" value="ECO:0007669"/>
    <property type="project" value="TreeGrafter"/>
</dbReference>
<organism evidence="2 3">
    <name type="scientific">Stentor coeruleus</name>
    <dbReference type="NCBI Taxonomy" id="5963"/>
    <lineage>
        <taxon>Eukaryota</taxon>
        <taxon>Sar</taxon>
        <taxon>Alveolata</taxon>
        <taxon>Ciliophora</taxon>
        <taxon>Postciliodesmatophora</taxon>
        <taxon>Heterotrichea</taxon>
        <taxon>Heterotrichida</taxon>
        <taxon>Stentoridae</taxon>
        <taxon>Stentor</taxon>
    </lineage>
</organism>
<dbReference type="SMART" id="SM00327">
    <property type="entry name" value="VWA"/>
    <property type="match status" value="1"/>
</dbReference>
<evidence type="ECO:0000313" key="2">
    <source>
        <dbReference type="EMBL" id="OMJ90046.1"/>
    </source>
</evidence>
<evidence type="ECO:0000313" key="3">
    <source>
        <dbReference type="Proteomes" id="UP000187209"/>
    </source>
</evidence>
<dbReference type="OrthoDB" id="5855668at2759"/>
<proteinExistence type="predicted"/>
<protein>
    <recommendedName>
        <fullName evidence="1">VWFA domain-containing protein</fullName>
    </recommendedName>
</protein>
<comment type="caution">
    <text evidence="2">The sequence shown here is derived from an EMBL/GenBank/DDBJ whole genome shotgun (WGS) entry which is preliminary data.</text>
</comment>
<dbReference type="InterPro" id="IPR036465">
    <property type="entry name" value="vWFA_dom_sf"/>
</dbReference>
<feature type="domain" description="VWFA" evidence="1">
    <location>
        <begin position="211"/>
        <end position="404"/>
    </location>
</feature>
<dbReference type="GO" id="GO:0005544">
    <property type="term" value="F:calcium-dependent phospholipid binding"/>
    <property type="evidence" value="ECO:0007669"/>
    <property type="project" value="InterPro"/>
</dbReference>
<name>A0A1R2CM57_9CILI</name>
<dbReference type="InterPro" id="IPR010734">
    <property type="entry name" value="Copine_C"/>
</dbReference>
<dbReference type="InterPro" id="IPR045052">
    <property type="entry name" value="Copine"/>
</dbReference>
<dbReference type="AlphaFoldDB" id="A0A1R2CM57"/>
<accession>A0A1R2CM57</accession>
<evidence type="ECO:0000259" key="1">
    <source>
        <dbReference type="SMART" id="SM00327"/>
    </source>
</evidence>
<gene>
    <name evidence="2" type="ORF">SteCoe_7728</name>
</gene>
<dbReference type="EMBL" id="MPUH01000112">
    <property type="protein sequence ID" value="OMJ90046.1"/>
    <property type="molecule type" value="Genomic_DNA"/>
</dbReference>
<dbReference type="Pfam" id="PF07002">
    <property type="entry name" value="Copine"/>
    <property type="match status" value="1"/>
</dbReference>
<reference evidence="2 3" key="1">
    <citation type="submission" date="2016-11" db="EMBL/GenBank/DDBJ databases">
        <title>The macronuclear genome of Stentor coeruleus: a giant cell with tiny introns.</title>
        <authorList>
            <person name="Slabodnick M."/>
            <person name="Ruby J.G."/>
            <person name="Reiff S.B."/>
            <person name="Swart E.C."/>
            <person name="Gosai S."/>
            <person name="Prabakaran S."/>
            <person name="Witkowska E."/>
            <person name="Larue G.E."/>
            <person name="Fisher S."/>
            <person name="Freeman R.M."/>
            <person name="Gunawardena J."/>
            <person name="Chu W."/>
            <person name="Stover N.A."/>
            <person name="Gregory B.D."/>
            <person name="Nowacki M."/>
            <person name="Derisi J."/>
            <person name="Roy S.W."/>
            <person name="Marshall W.F."/>
            <person name="Sood P."/>
        </authorList>
    </citation>
    <scope>NUCLEOTIDE SEQUENCE [LARGE SCALE GENOMIC DNA]</scope>
    <source>
        <strain evidence="2">WM001</strain>
    </source>
</reference>
<dbReference type="GO" id="GO:0005886">
    <property type="term" value="C:plasma membrane"/>
    <property type="evidence" value="ECO:0007669"/>
    <property type="project" value="TreeGrafter"/>
</dbReference>
<dbReference type="SUPFAM" id="SSF53300">
    <property type="entry name" value="vWA-like"/>
    <property type="match status" value="1"/>
</dbReference>
<dbReference type="PANTHER" id="PTHR10857:SF106">
    <property type="entry name" value="C2 DOMAIN-CONTAINING PROTEIN"/>
    <property type="match status" value="1"/>
</dbReference>
<dbReference type="InterPro" id="IPR002035">
    <property type="entry name" value="VWF_A"/>
</dbReference>
<sequence>MFRLGDDWKEYINMKDVLSITTFSLSYVFEEILDIKILLHQEDQVLAETIINLVHLVSKTNHKIEFPIGDFIINVEEIKDINSAVSLKLSATIIGGFWIWKPHYYIRMLREIDQNEYLEIYRTETSSGEKCKWKQFNVPYNMLGDKNILFNAYNSSEEYVASTSMTIEELLTPGSEFSLKQGSKIKGTLKVTWSRLDLQQNFVDYLRQGIRIKVIVAIDYTSSNLPYTTSESHHYLGPEKQNPYEASMSSVCRILDVYNKDKIIHVYGFGGIPKGQKSISHCFSLGTVKNYFELLGLYHETLPGIILSKPTNLNEVILRAQKHCEKDKNPMSYYVVLIITDGDIHDYPYTATSIVYSCRYPLSFIIVGIGNADFRNMEKLDSDNALLKDRDGRIAERDIVQFVPFNVYRRHPGLLASKVLEEVPGQICSYMKSKTNWVM</sequence>
<dbReference type="PANTHER" id="PTHR10857">
    <property type="entry name" value="COPINE"/>
    <property type="match status" value="1"/>
</dbReference>
<keyword evidence="3" id="KW-1185">Reference proteome</keyword>